<protein>
    <submittedName>
        <fullName evidence="2">YkgJ family cysteine cluster protein</fullName>
    </submittedName>
</protein>
<gene>
    <name evidence="2" type="ORF">ACFP81_08080</name>
</gene>
<dbReference type="PANTHER" id="PTHR36931">
    <property type="entry name" value="UPF0153 PROTEIN YEIW"/>
    <property type="match status" value="1"/>
</dbReference>
<dbReference type="PANTHER" id="PTHR36931:SF1">
    <property type="entry name" value="UPF0153 PROTEIN YEIW"/>
    <property type="match status" value="1"/>
</dbReference>
<dbReference type="InterPro" id="IPR052572">
    <property type="entry name" value="UPF0153_domain"/>
</dbReference>
<dbReference type="EMBL" id="JBHSWD010000001">
    <property type="protein sequence ID" value="MFC6591965.1"/>
    <property type="molecule type" value="Genomic_DNA"/>
</dbReference>
<keyword evidence="3" id="KW-1185">Reference proteome</keyword>
<accession>A0ABW1YFK1</accession>
<feature type="region of interest" description="Disordered" evidence="1">
    <location>
        <begin position="1"/>
        <end position="21"/>
    </location>
</feature>
<evidence type="ECO:0000313" key="3">
    <source>
        <dbReference type="Proteomes" id="UP001596297"/>
    </source>
</evidence>
<evidence type="ECO:0000313" key="2">
    <source>
        <dbReference type="EMBL" id="MFC6591965.1"/>
    </source>
</evidence>
<reference evidence="3" key="1">
    <citation type="journal article" date="2019" name="Int. J. Syst. Evol. Microbiol.">
        <title>The Global Catalogue of Microorganisms (GCM) 10K type strain sequencing project: providing services to taxonomists for standard genome sequencing and annotation.</title>
        <authorList>
            <consortium name="The Broad Institute Genomics Platform"/>
            <consortium name="The Broad Institute Genome Sequencing Center for Infectious Disease"/>
            <person name="Wu L."/>
            <person name="Ma J."/>
        </authorList>
    </citation>
    <scope>NUCLEOTIDE SEQUENCE [LARGE SCALE GENOMIC DNA]</scope>
    <source>
        <strain evidence="3">CGMCC 1.15772</strain>
    </source>
</reference>
<name>A0ABW1YFK1_9DEIO</name>
<comment type="caution">
    <text evidence="2">The sequence shown here is derived from an EMBL/GenBank/DDBJ whole genome shotgun (WGS) entry which is preliminary data.</text>
</comment>
<organism evidence="2 3">
    <name type="scientific">Deinococcus lacus</name>
    <dbReference type="NCBI Taxonomy" id="392561"/>
    <lineage>
        <taxon>Bacteria</taxon>
        <taxon>Thermotogati</taxon>
        <taxon>Deinococcota</taxon>
        <taxon>Deinococci</taxon>
        <taxon>Deinococcales</taxon>
        <taxon>Deinococcaceae</taxon>
        <taxon>Deinococcus</taxon>
    </lineage>
</organism>
<dbReference type="RefSeq" id="WP_380082980.1">
    <property type="nucleotide sequence ID" value="NZ_JBHSWD010000001.1"/>
</dbReference>
<proteinExistence type="predicted"/>
<dbReference type="Proteomes" id="UP001596297">
    <property type="component" value="Unassembled WGS sequence"/>
</dbReference>
<evidence type="ECO:0000256" key="1">
    <source>
        <dbReference type="SAM" id="MobiDB-lite"/>
    </source>
</evidence>
<sequence>MKRPAEPAQEQRGPLPARFTPPPGYAPRTPLVLDCTACGACCAAPDIHALSKPLGVPCRFLQVSEAACLCQIYAERPGICRRYQPDWVCGEVAPLPTLEARVRRFLEIYGLDEAQEENGIGQPRGGRLQTPPQ</sequence>